<evidence type="ECO:0000256" key="3">
    <source>
        <dbReference type="ARBA" id="ARBA00022692"/>
    </source>
</evidence>
<gene>
    <name evidence="9" type="ORF">ACFQZM_43580</name>
</gene>
<dbReference type="InterPro" id="IPR010432">
    <property type="entry name" value="RDD"/>
</dbReference>
<keyword evidence="2" id="KW-1003">Cell membrane</keyword>
<dbReference type="Pfam" id="PF06271">
    <property type="entry name" value="RDD"/>
    <property type="match status" value="1"/>
</dbReference>
<name>A0ABW2Y094_9ACTN</name>
<dbReference type="EMBL" id="JBHTGP010000031">
    <property type="protein sequence ID" value="MFD0691435.1"/>
    <property type="molecule type" value="Genomic_DNA"/>
</dbReference>
<evidence type="ECO:0000259" key="8">
    <source>
        <dbReference type="Pfam" id="PF06271"/>
    </source>
</evidence>
<feature type="region of interest" description="Disordered" evidence="6">
    <location>
        <begin position="1"/>
        <end position="26"/>
    </location>
</feature>
<evidence type="ECO:0000256" key="7">
    <source>
        <dbReference type="SAM" id="Phobius"/>
    </source>
</evidence>
<protein>
    <submittedName>
        <fullName evidence="9">RDD family protein</fullName>
    </submittedName>
</protein>
<keyword evidence="5 7" id="KW-0472">Membrane</keyword>
<evidence type="ECO:0000256" key="2">
    <source>
        <dbReference type="ARBA" id="ARBA00022475"/>
    </source>
</evidence>
<evidence type="ECO:0000313" key="10">
    <source>
        <dbReference type="Proteomes" id="UP001597063"/>
    </source>
</evidence>
<dbReference type="PANTHER" id="PTHR36115">
    <property type="entry name" value="PROLINE-RICH ANTIGEN HOMOLOG-RELATED"/>
    <property type="match status" value="1"/>
</dbReference>
<reference evidence="10" key="1">
    <citation type="journal article" date="2019" name="Int. J. Syst. Evol. Microbiol.">
        <title>The Global Catalogue of Microorganisms (GCM) 10K type strain sequencing project: providing services to taxonomists for standard genome sequencing and annotation.</title>
        <authorList>
            <consortium name="The Broad Institute Genomics Platform"/>
            <consortium name="The Broad Institute Genome Sequencing Center for Infectious Disease"/>
            <person name="Wu L."/>
            <person name="Ma J."/>
        </authorList>
    </citation>
    <scope>NUCLEOTIDE SEQUENCE [LARGE SCALE GENOMIC DNA]</scope>
    <source>
        <strain evidence="10">JCM 9371</strain>
    </source>
</reference>
<evidence type="ECO:0000256" key="6">
    <source>
        <dbReference type="SAM" id="MobiDB-lite"/>
    </source>
</evidence>
<dbReference type="Proteomes" id="UP001597063">
    <property type="component" value="Unassembled WGS sequence"/>
</dbReference>
<evidence type="ECO:0000313" key="9">
    <source>
        <dbReference type="EMBL" id="MFD0691435.1"/>
    </source>
</evidence>
<dbReference type="InterPro" id="IPR051791">
    <property type="entry name" value="Pra-immunoreactive"/>
</dbReference>
<evidence type="ECO:0000256" key="1">
    <source>
        <dbReference type="ARBA" id="ARBA00004651"/>
    </source>
</evidence>
<evidence type="ECO:0000256" key="4">
    <source>
        <dbReference type="ARBA" id="ARBA00022989"/>
    </source>
</evidence>
<organism evidence="9 10">
    <name type="scientific">Actinomadura fibrosa</name>
    <dbReference type="NCBI Taxonomy" id="111802"/>
    <lineage>
        <taxon>Bacteria</taxon>
        <taxon>Bacillati</taxon>
        <taxon>Actinomycetota</taxon>
        <taxon>Actinomycetes</taxon>
        <taxon>Streptosporangiales</taxon>
        <taxon>Thermomonosporaceae</taxon>
        <taxon>Actinomadura</taxon>
    </lineage>
</organism>
<dbReference type="RefSeq" id="WP_165502687.1">
    <property type="nucleotide sequence ID" value="NZ_CAACUY010000009.1"/>
</dbReference>
<feature type="transmembrane region" description="Helical" evidence="7">
    <location>
        <begin position="131"/>
        <end position="155"/>
    </location>
</feature>
<keyword evidence="10" id="KW-1185">Reference proteome</keyword>
<dbReference type="PANTHER" id="PTHR36115:SF4">
    <property type="entry name" value="MEMBRANE PROTEIN"/>
    <property type="match status" value="1"/>
</dbReference>
<comment type="caution">
    <text evidence="9">The sequence shown here is derived from an EMBL/GenBank/DDBJ whole genome shotgun (WGS) entry which is preliminary data.</text>
</comment>
<comment type="subcellular location">
    <subcellularLocation>
        <location evidence="1">Cell membrane</location>
        <topology evidence="1">Multi-pass membrane protein</topology>
    </subcellularLocation>
</comment>
<accession>A0ABW2Y094</accession>
<feature type="transmembrane region" description="Helical" evidence="7">
    <location>
        <begin position="42"/>
        <end position="61"/>
    </location>
</feature>
<sequence>MREYRPPAAPTPPPSTEWQPHLTTPDLAHPGRRLAARLIDTLTLIAMTVTPLLIVIPLAAPGGGSKVPPAAVAAAAITAFALFYLYEAVQLAIWGRTLGMCLLKMRVASATAPEDPLTPSRAFGRAASYPVFFTVIGTLPLLGLISLANSLWLLWDRPLRQCLHDKMAGTLVLNDPSGTDRPRHALLVTGTLAILLISGTVLTATLR</sequence>
<feature type="transmembrane region" description="Helical" evidence="7">
    <location>
        <begin position="185"/>
        <end position="206"/>
    </location>
</feature>
<keyword evidence="3 7" id="KW-0812">Transmembrane</keyword>
<evidence type="ECO:0000256" key="5">
    <source>
        <dbReference type="ARBA" id="ARBA00023136"/>
    </source>
</evidence>
<proteinExistence type="predicted"/>
<keyword evidence="4 7" id="KW-1133">Transmembrane helix</keyword>
<feature type="transmembrane region" description="Helical" evidence="7">
    <location>
        <begin position="67"/>
        <end position="86"/>
    </location>
</feature>
<feature type="domain" description="RDD" evidence="8">
    <location>
        <begin position="28"/>
        <end position="169"/>
    </location>
</feature>